<dbReference type="EMBL" id="CR382126">
    <property type="protein sequence ID" value="CAG98683.1"/>
    <property type="molecule type" value="Genomic_DNA"/>
</dbReference>
<organism evidence="3 4">
    <name type="scientific">Kluyveromyces lactis (strain ATCC 8585 / CBS 2359 / DSM 70799 / NBRC 1267 / NRRL Y-1140 / WM37)</name>
    <name type="common">Yeast</name>
    <name type="synonym">Candida sphaerica</name>
    <dbReference type="NCBI Taxonomy" id="284590"/>
    <lineage>
        <taxon>Eukaryota</taxon>
        <taxon>Fungi</taxon>
        <taxon>Dikarya</taxon>
        <taxon>Ascomycota</taxon>
        <taxon>Saccharomycotina</taxon>
        <taxon>Saccharomycetes</taxon>
        <taxon>Saccharomycetales</taxon>
        <taxon>Saccharomycetaceae</taxon>
        <taxon>Kluyveromyces</taxon>
    </lineage>
</organism>
<name>Q6CJB4_KLULA</name>
<dbReference type="STRING" id="284590.Q6CJB4"/>
<reference evidence="3 4" key="1">
    <citation type="journal article" date="2004" name="Nature">
        <title>Genome evolution in yeasts.</title>
        <authorList>
            <consortium name="Genolevures"/>
            <person name="Dujon B."/>
            <person name="Sherman D."/>
            <person name="Fischer G."/>
            <person name="Durrens P."/>
            <person name="Casaregola S."/>
            <person name="Lafontaine I."/>
            <person name="de Montigny J."/>
            <person name="Marck C."/>
            <person name="Neuveglise C."/>
            <person name="Talla E."/>
            <person name="Goffard N."/>
            <person name="Frangeul L."/>
            <person name="Aigle M."/>
            <person name="Anthouard V."/>
            <person name="Babour A."/>
            <person name="Barbe V."/>
            <person name="Barnay S."/>
            <person name="Blanchin S."/>
            <person name="Beckerich J.M."/>
            <person name="Beyne E."/>
            <person name="Bleykasten C."/>
            <person name="Boisrame A."/>
            <person name="Boyer J."/>
            <person name="Cattolico L."/>
            <person name="Confanioleri F."/>
            <person name="de Daruvar A."/>
            <person name="Despons L."/>
            <person name="Fabre E."/>
            <person name="Fairhead C."/>
            <person name="Ferry-Dumazet H."/>
            <person name="Groppi A."/>
            <person name="Hantraye F."/>
            <person name="Hennequin C."/>
            <person name="Jauniaux N."/>
            <person name="Joyet P."/>
            <person name="Kachouri R."/>
            <person name="Kerrest A."/>
            <person name="Koszul R."/>
            <person name="Lemaire M."/>
            <person name="Lesur I."/>
            <person name="Ma L."/>
            <person name="Muller H."/>
            <person name="Nicaud J.M."/>
            <person name="Nikolski M."/>
            <person name="Oztas S."/>
            <person name="Ozier-Kalogeropoulos O."/>
            <person name="Pellenz S."/>
            <person name="Potier S."/>
            <person name="Richard G.F."/>
            <person name="Straub M.L."/>
            <person name="Suleau A."/>
            <person name="Swennene D."/>
            <person name="Tekaia F."/>
            <person name="Wesolowski-Louvel M."/>
            <person name="Westhof E."/>
            <person name="Wirth B."/>
            <person name="Zeniou-Meyer M."/>
            <person name="Zivanovic I."/>
            <person name="Bolotin-Fukuhara M."/>
            <person name="Thierry A."/>
            <person name="Bouchier C."/>
            <person name="Caudron B."/>
            <person name="Scarpelli C."/>
            <person name="Gaillardin C."/>
            <person name="Weissenbach J."/>
            <person name="Wincker P."/>
            <person name="Souciet J.L."/>
        </authorList>
    </citation>
    <scope>NUCLEOTIDE SEQUENCE [LARGE SCALE GENOMIC DNA]</scope>
    <source>
        <strain evidence="4">ATCC 8585 / CBS 2359 / DSM 70799 / NBRC 1267 / NRRL Y-1140 / WM37</strain>
    </source>
</reference>
<proteinExistence type="predicted"/>
<dbReference type="Pfam" id="PF17300">
    <property type="entry name" value="FIN1"/>
    <property type="match status" value="1"/>
</dbReference>
<keyword evidence="1" id="KW-0175">Coiled coil</keyword>
<feature type="compositionally biased region" description="Low complexity" evidence="2">
    <location>
        <begin position="27"/>
        <end position="37"/>
    </location>
</feature>
<dbReference type="eggNOG" id="ENOG502S4EM">
    <property type="taxonomic scope" value="Eukaryota"/>
</dbReference>
<gene>
    <name evidence="3" type="ORF">KLLA0_F19921g</name>
</gene>
<dbReference type="Proteomes" id="UP000000598">
    <property type="component" value="Chromosome F"/>
</dbReference>
<feature type="region of interest" description="Disordered" evidence="2">
    <location>
        <begin position="150"/>
        <end position="187"/>
    </location>
</feature>
<accession>Q6CJB4</accession>
<keyword evidence="4" id="KW-1185">Reference proteome</keyword>
<evidence type="ECO:0000256" key="1">
    <source>
        <dbReference type="SAM" id="Coils"/>
    </source>
</evidence>
<evidence type="ECO:0000256" key="2">
    <source>
        <dbReference type="SAM" id="MobiDB-lite"/>
    </source>
</evidence>
<evidence type="ECO:0000313" key="3">
    <source>
        <dbReference type="EMBL" id="CAG98683.1"/>
    </source>
</evidence>
<protein>
    <submittedName>
        <fullName evidence="3">KLLA0F19921p</fullName>
    </submittedName>
</protein>
<dbReference type="KEGG" id="kla:KLLA0_F19921g"/>
<dbReference type="PaxDb" id="284590-Q6CJB4"/>
<dbReference type="InParanoid" id="Q6CJB4"/>
<sequence>MIVLNKRETTPAAKMESPSKIPLQELSSNASPPSSASGEIFKRLSVSPNRNRKLLEKPAARLSPQQRVQTPKRLPSPDILGPNLSLDRYERQKSSVVKINEIVFPNSPTKASGALRNVPVLGGDGSLSRIRNRFKINNASPVKANLLDKLNKEETETDTAKRKRKTDTPNAMKGSRVEKNERRTRSKSVMFKLPEDRIISIELNEMRKLNEALIARIEELEQRMARLEDRLP</sequence>
<dbReference type="HOGENOM" id="CLU_095077_0_0_1"/>
<feature type="compositionally biased region" description="Basic and acidic residues" evidence="2">
    <location>
        <begin position="150"/>
        <end position="160"/>
    </location>
</feature>
<feature type="coiled-coil region" evidence="1">
    <location>
        <begin position="203"/>
        <end position="230"/>
    </location>
</feature>
<dbReference type="AlphaFoldDB" id="Q6CJB4"/>
<evidence type="ECO:0000313" key="4">
    <source>
        <dbReference type="Proteomes" id="UP000000598"/>
    </source>
</evidence>
<feature type="region of interest" description="Disordered" evidence="2">
    <location>
        <begin position="1"/>
        <end position="84"/>
    </location>
</feature>
<dbReference type="InterPro" id="IPR035260">
    <property type="entry name" value="Fin1"/>
</dbReference>
<dbReference type="FunCoup" id="Q6CJB4">
    <property type="interactions" value="191"/>
</dbReference>